<evidence type="ECO:0000313" key="1">
    <source>
        <dbReference type="EMBL" id="QJA56134.1"/>
    </source>
</evidence>
<name>A0A6M3IFH2_9ZZZZ</name>
<dbReference type="AlphaFoldDB" id="A0A6M3IFH2"/>
<accession>A0A6M3IFH2</accession>
<protein>
    <submittedName>
        <fullName evidence="1">Uncharacterized protein</fullName>
    </submittedName>
</protein>
<sequence>MDNTLETRVSRLEAAIERLGRRAHKTVMGIVPPTLVYTFAQRPMEDGTILTAALFNGKITKGLMVVKEYISSAKLEFTLRVIRSDGDYSMKFKSSKLWEEIDLEIDVALGDVMEFSVDDPGGLLGIWISFLYEPAMEHKKVINQMRDQLELLDEGI</sequence>
<proteinExistence type="predicted"/>
<dbReference type="EMBL" id="MT141201">
    <property type="protein sequence ID" value="QJA56134.1"/>
    <property type="molecule type" value="Genomic_DNA"/>
</dbReference>
<organism evidence="1">
    <name type="scientific">viral metagenome</name>
    <dbReference type="NCBI Taxonomy" id="1070528"/>
    <lineage>
        <taxon>unclassified sequences</taxon>
        <taxon>metagenomes</taxon>
        <taxon>organismal metagenomes</taxon>
    </lineage>
</organism>
<gene>
    <name evidence="1" type="ORF">MM415B01925_0011</name>
</gene>
<reference evidence="1" key="1">
    <citation type="submission" date="2020-03" db="EMBL/GenBank/DDBJ databases">
        <title>The deep terrestrial virosphere.</title>
        <authorList>
            <person name="Holmfeldt K."/>
            <person name="Nilsson E."/>
            <person name="Simone D."/>
            <person name="Lopez-Fernandez M."/>
            <person name="Wu X."/>
            <person name="de Brujin I."/>
            <person name="Lundin D."/>
            <person name="Andersson A."/>
            <person name="Bertilsson S."/>
            <person name="Dopson M."/>
        </authorList>
    </citation>
    <scope>NUCLEOTIDE SEQUENCE</scope>
    <source>
        <strain evidence="1">MM415B01925</strain>
    </source>
</reference>